<dbReference type="InterPro" id="IPR016084">
    <property type="entry name" value="Haem_Oase-like_multi-hlx"/>
</dbReference>
<dbReference type="Proteomes" id="UP000469185">
    <property type="component" value="Unassembled WGS sequence"/>
</dbReference>
<dbReference type="EMBL" id="JAAGOB010000015">
    <property type="protein sequence ID" value="NED97965.1"/>
    <property type="molecule type" value="Genomic_DNA"/>
</dbReference>
<feature type="domain" description="Thiaminase-2/PQQC" evidence="2">
    <location>
        <begin position="8"/>
        <end position="214"/>
    </location>
</feature>
<dbReference type="GO" id="GO:0005829">
    <property type="term" value="C:cytosol"/>
    <property type="evidence" value="ECO:0007669"/>
    <property type="project" value="TreeGrafter"/>
</dbReference>
<dbReference type="AlphaFoldDB" id="A0A6N9YSM8"/>
<dbReference type="SUPFAM" id="SSF48613">
    <property type="entry name" value="Heme oxygenase-like"/>
    <property type="match status" value="1"/>
</dbReference>
<dbReference type="Gene3D" id="1.20.910.10">
    <property type="entry name" value="Heme oxygenase-like"/>
    <property type="match status" value="1"/>
</dbReference>
<dbReference type="RefSeq" id="WP_163820754.1">
    <property type="nucleotide sequence ID" value="NZ_JAAGOB010000015.1"/>
</dbReference>
<evidence type="ECO:0000259" key="2">
    <source>
        <dbReference type="Pfam" id="PF03070"/>
    </source>
</evidence>
<accession>A0A6N9YSM8</accession>
<protein>
    <submittedName>
        <fullName evidence="3">Thiaminase II</fullName>
    </submittedName>
</protein>
<dbReference type="InterPro" id="IPR050967">
    <property type="entry name" value="Thiamine_Salvage_TenA"/>
</dbReference>
<sequence>MGFSADAWERAKPWYEAILEHPFVRELGDGSLDREVFLRYIVDDAHYLSRYSRALATTAARWPEPDGAATIARFAAGAVEAERMLHASLLSEAGQEIDELAAEPTPTCLAYVNTLHADASLAPPAVAMAGLLPCFRIYAEVGGHLAGVLDDNPGHPYAPWLSTYGDPQFAEDTRRAEELVDQQAAAGGAPLEAMHQAYARASRFEWMFWDASYRGERWPTV</sequence>
<evidence type="ECO:0000256" key="1">
    <source>
        <dbReference type="ARBA" id="ARBA00004948"/>
    </source>
</evidence>
<reference evidence="3 4" key="1">
    <citation type="submission" date="2020-02" db="EMBL/GenBank/DDBJ databases">
        <authorList>
            <person name="Li X.-J."/>
            <person name="Feng X.-M."/>
        </authorList>
    </citation>
    <scope>NUCLEOTIDE SEQUENCE [LARGE SCALE GENOMIC DNA]</scope>
    <source>
        <strain evidence="3 4">CGMCC 4.7225</strain>
    </source>
</reference>
<dbReference type="Pfam" id="PF03070">
    <property type="entry name" value="TENA_THI-4"/>
    <property type="match status" value="1"/>
</dbReference>
<dbReference type="InterPro" id="IPR004305">
    <property type="entry name" value="Thiaminase-2/PQQC"/>
</dbReference>
<dbReference type="PANTHER" id="PTHR43198">
    <property type="entry name" value="BIFUNCTIONAL TH2 PROTEIN"/>
    <property type="match status" value="1"/>
</dbReference>
<comment type="pathway">
    <text evidence="1">Cofactor biosynthesis; thiamine diphosphate biosynthesis.</text>
</comment>
<keyword evidence="4" id="KW-1185">Reference proteome</keyword>
<evidence type="ECO:0000313" key="4">
    <source>
        <dbReference type="Proteomes" id="UP000469185"/>
    </source>
</evidence>
<evidence type="ECO:0000313" key="3">
    <source>
        <dbReference type="EMBL" id="NED97965.1"/>
    </source>
</evidence>
<comment type="caution">
    <text evidence="3">The sequence shown here is derived from an EMBL/GenBank/DDBJ whole genome shotgun (WGS) entry which is preliminary data.</text>
</comment>
<gene>
    <name evidence="3" type="ORF">G1H11_21950</name>
</gene>
<name>A0A6N9YSM8_9ACTN</name>
<dbReference type="PANTHER" id="PTHR43198:SF2">
    <property type="entry name" value="SI:CH1073-67J19.1-RELATED"/>
    <property type="match status" value="1"/>
</dbReference>
<proteinExistence type="predicted"/>
<organism evidence="3 4">
    <name type="scientific">Phytoactinopolyspora alkaliphila</name>
    <dbReference type="NCBI Taxonomy" id="1783498"/>
    <lineage>
        <taxon>Bacteria</taxon>
        <taxon>Bacillati</taxon>
        <taxon>Actinomycetota</taxon>
        <taxon>Actinomycetes</taxon>
        <taxon>Jiangellales</taxon>
        <taxon>Jiangellaceae</taxon>
        <taxon>Phytoactinopolyspora</taxon>
    </lineage>
</organism>
<dbReference type="CDD" id="cd19365">
    <property type="entry name" value="TenA_C-like"/>
    <property type="match status" value="1"/>
</dbReference>